<dbReference type="InterPro" id="IPR059125">
    <property type="entry name" value="Ferritin_actino"/>
</dbReference>
<dbReference type="InterPro" id="IPR012347">
    <property type="entry name" value="Ferritin-like"/>
</dbReference>
<evidence type="ECO:0000313" key="2">
    <source>
        <dbReference type="EMBL" id="SEA17827.1"/>
    </source>
</evidence>
<sequence>MSSQAPSSSTIRTDLIGTALLTAFHQLSDDSAHAPATRDRLILAKLAAREVDTLEGFEFSTESEHTRRAEAAIADFHRRTRPQDWYERLVKTYVSFNLVQDFLAGVASSESEVDARIRQHLASKDHVHYVLQALREALQADQQLTARLSLWGRRVMGETLAVVRHLVDSTPGLVDGDVPAAMSELTRAHSERMSALGLAA</sequence>
<feature type="domain" description="Ferritin-like" evidence="1">
    <location>
        <begin position="20"/>
        <end position="165"/>
    </location>
</feature>
<accession>A0A1H3Z2E6</accession>
<dbReference type="RefSeq" id="WP_092563222.1">
    <property type="nucleotide sequence ID" value="NZ_FNQV01000005.1"/>
</dbReference>
<evidence type="ECO:0000259" key="1">
    <source>
        <dbReference type="Pfam" id="PF13794"/>
    </source>
</evidence>
<dbReference type="Pfam" id="PF13794">
    <property type="entry name" value="MiaE_2"/>
    <property type="match status" value="1"/>
</dbReference>
<keyword evidence="3" id="KW-1185">Reference proteome</keyword>
<dbReference type="EMBL" id="FNQV01000005">
    <property type="protein sequence ID" value="SEA17827.1"/>
    <property type="molecule type" value="Genomic_DNA"/>
</dbReference>
<name>A0A1H3Z2E6_9ACTO</name>
<gene>
    <name evidence="2" type="ORF">SAMN02910418_01077</name>
</gene>
<reference evidence="3" key="1">
    <citation type="submission" date="2016-10" db="EMBL/GenBank/DDBJ databases">
        <authorList>
            <person name="Varghese N."/>
            <person name="Submissions S."/>
        </authorList>
    </citation>
    <scope>NUCLEOTIDE SEQUENCE [LARGE SCALE GENOMIC DNA]</scope>
    <source>
        <strain evidence="3">KPR-1</strain>
    </source>
</reference>
<organism evidence="2 3">
    <name type="scientific">Bowdeniella nasicola</name>
    <dbReference type="NCBI Taxonomy" id="208480"/>
    <lineage>
        <taxon>Bacteria</taxon>
        <taxon>Bacillati</taxon>
        <taxon>Actinomycetota</taxon>
        <taxon>Actinomycetes</taxon>
        <taxon>Actinomycetales</taxon>
        <taxon>Actinomycetaceae</taxon>
        <taxon>Bowdeniella</taxon>
    </lineage>
</organism>
<dbReference type="Gene3D" id="1.20.1260.10">
    <property type="match status" value="1"/>
</dbReference>
<dbReference type="Proteomes" id="UP000199288">
    <property type="component" value="Unassembled WGS sequence"/>
</dbReference>
<evidence type="ECO:0000313" key="3">
    <source>
        <dbReference type="Proteomes" id="UP000199288"/>
    </source>
</evidence>
<dbReference type="AlphaFoldDB" id="A0A1H3Z2E6"/>
<dbReference type="OrthoDB" id="3728083at2"/>
<protein>
    <submittedName>
        <fullName evidence="2">tRNA-(MS[2]IO[6]A)-hydroxylase (MiaE)-like</fullName>
    </submittedName>
</protein>
<proteinExistence type="predicted"/>